<feature type="non-terminal residue" evidence="1">
    <location>
        <position position="1"/>
    </location>
</feature>
<dbReference type="SUPFAM" id="SSF53448">
    <property type="entry name" value="Nucleotide-diphospho-sugar transferases"/>
    <property type="match status" value="1"/>
</dbReference>
<dbReference type="Pfam" id="PF01501">
    <property type="entry name" value="Glyco_transf_8"/>
    <property type="match status" value="1"/>
</dbReference>
<dbReference type="AlphaFoldDB" id="A0A060CLE9"/>
<name>A0A060CLE9_9RHOB</name>
<dbReference type="EMBL" id="KF128457">
    <property type="protein sequence ID" value="AIA95822.1"/>
    <property type="molecule type" value="Genomic_DNA"/>
</dbReference>
<dbReference type="Gene3D" id="3.90.550.10">
    <property type="entry name" value="Spore Coat Polysaccharide Biosynthesis Protein SpsA, Chain A"/>
    <property type="match status" value="1"/>
</dbReference>
<sequence length="142" mass="15887">VAPLFNMGMQGRPLAAVRDYIISKLLVRKAALSPKERARLEDVSAFMAPEQYFNAGVLMFDCDAIRQEAGLLAALEDLAAASDAKWGDQDHLNRLFAARTLLLNPTYNSSWARTGRHQKYIHRLGGAITEVQPLRNTILHFH</sequence>
<dbReference type="GO" id="GO:0016757">
    <property type="term" value="F:glycosyltransferase activity"/>
    <property type="evidence" value="ECO:0007669"/>
    <property type="project" value="InterPro"/>
</dbReference>
<dbReference type="InterPro" id="IPR029044">
    <property type="entry name" value="Nucleotide-diphossugar_trans"/>
</dbReference>
<organism evidence="1">
    <name type="scientific">uncultured Ketogulonicigenium sp</name>
    <dbReference type="NCBI Taxonomy" id="543051"/>
    <lineage>
        <taxon>Bacteria</taxon>
        <taxon>Pseudomonadati</taxon>
        <taxon>Pseudomonadota</taxon>
        <taxon>Alphaproteobacteria</taxon>
        <taxon>Rhodobacterales</taxon>
        <taxon>Roseobacteraceae</taxon>
        <taxon>Ketogulonicigenium</taxon>
        <taxon>environmental samples</taxon>
    </lineage>
</organism>
<reference evidence="1" key="1">
    <citation type="journal article" date="2013" name="Environ. Microbiol.">
        <title>Seasonally variable intestinal metagenomes of the red palm weevil (Rhynchophorus ferrugineus).</title>
        <authorList>
            <person name="Jia S."/>
            <person name="Zhang X."/>
            <person name="Zhang G."/>
            <person name="Yin A."/>
            <person name="Zhang S."/>
            <person name="Li F."/>
            <person name="Wang L."/>
            <person name="Zhao D."/>
            <person name="Yun Q."/>
            <person name="Tala"/>
            <person name="Wang J."/>
            <person name="Sun G."/>
            <person name="Baabdullah M."/>
            <person name="Yu X."/>
            <person name="Hu S."/>
            <person name="Al-Mssallem I.S."/>
            <person name="Yu J."/>
        </authorList>
    </citation>
    <scope>NUCLEOTIDE SEQUENCE</scope>
</reference>
<protein>
    <submittedName>
        <fullName evidence="1">CAZy families GT8 protein</fullName>
    </submittedName>
</protein>
<evidence type="ECO:0000313" key="1">
    <source>
        <dbReference type="EMBL" id="AIA95822.1"/>
    </source>
</evidence>
<proteinExistence type="predicted"/>
<feature type="non-terminal residue" evidence="1">
    <location>
        <position position="142"/>
    </location>
</feature>
<accession>A0A060CLE9</accession>
<dbReference type="InterPro" id="IPR002495">
    <property type="entry name" value="Glyco_trans_8"/>
</dbReference>